<sequence length="545" mass="60347">MSIPSSPPALPDEVFNDPPSSPPLPPVVFPTRKRHADYESSLSSDPIFSEDASEESEMIGVFKKKKYTKGPWFRHASSHLQEIAASASQNKDSGVWMGSDSSTDSIAGCNKRVQTLSFQDFAVKRAPTIAPAAKAKSPQDVAAELVFRAVDACQETIDLSEMQLRSIPNEVLRPLHQLIRLPIAVDDSQKITADHYAPLTPEIKLYLAKNELTTLPSELWNLGNLTVLSLRNNELTELPPSAARLRNLKELNVAGNQLQCLPWELLSLLLADERKLRTTLGPNPFLQPLGLRPSPMLSRFRVPNSTGECLKNLRTIRARFPTAAASDTTYEALLIRLHETRLHQIECSSQEECTDNDEPNRQTIRDSQPIYVASSKTTYLDFDGSVMRSPMSSFSPRTTSNTTATLSPTPLPQKNLSSAPSLFELSARACARSPYIDQLSDLLPDDASPPVTGALDRVIKTKSLGLSTCSVCRKHYVIPRAEWIEYWFDGHGSGEQFLPFLRRACSWRCVEGLSTTRARELDAIRETVAQVGASVSTAEFDEENL</sequence>
<evidence type="ECO:0000256" key="3">
    <source>
        <dbReference type="SAM" id="MobiDB-lite"/>
    </source>
</evidence>
<feature type="region of interest" description="Disordered" evidence="3">
    <location>
        <begin position="1"/>
        <end position="30"/>
    </location>
</feature>
<comment type="caution">
    <text evidence="4">The sequence shown here is derived from an EMBL/GenBank/DDBJ whole genome shotgun (WGS) entry which is preliminary data.</text>
</comment>
<dbReference type="Gene3D" id="3.80.10.10">
    <property type="entry name" value="Ribonuclease Inhibitor"/>
    <property type="match status" value="1"/>
</dbReference>
<dbReference type="EMBL" id="JBFMKM010000008">
    <property type="protein sequence ID" value="KAL1304994.1"/>
    <property type="molecule type" value="Genomic_DNA"/>
</dbReference>
<organism evidence="4 5">
    <name type="scientific">Neodothiora populina</name>
    <dbReference type="NCBI Taxonomy" id="2781224"/>
    <lineage>
        <taxon>Eukaryota</taxon>
        <taxon>Fungi</taxon>
        <taxon>Dikarya</taxon>
        <taxon>Ascomycota</taxon>
        <taxon>Pezizomycotina</taxon>
        <taxon>Dothideomycetes</taxon>
        <taxon>Dothideomycetidae</taxon>
        <taxon>Dothideales</taxon>
        <taxon>Dothioraceae</taxon>
        <taxon>Neodothiora</taxon>
    </lineage>
</organism>
<dbReference type="PROSITE" id="PS51450">
    <property type="entry name" value="LRR"/>
    <property type="match status" value="1"/>
</dbReference>
<dbReference type="RefSeq" id="XP_069201268.1">
    <property type="nucleotide sequence ID" value="XM_069343443.1"/>
</dbReference>
<dbReference type="Pfam" id="PF13855">
    <property type="entry name" value="LRR_8"/>
    <property type="match status" value="1"/>
</dbReference>
<dbReference type="InterPro" id="IPR032675">
    <property type="entry name" value="LRR_dom_sf"/>
</dbReference>
<dbReference type="Proteomes" id="UP001562354">
    <property type="component" value="Unassembled WGS sequence"/>
</dbReference>
<keyword evidence="1" id="KW-0433">Leucine-rich repeat</keyword>
<dbReference type="InterPro" id="IPR003591">
    <property type="entry name" value="Leu-rich_rpt_typical-subtyp"/>
</dbReference>
<keyword evidence="2" id="KW-0677">Repeat</keyword>
<dbReference type="SUPFAM" id="SSF52058">
    <property type="entry name" value="L domain-like"/>
    <property type="match status" value="1"/>
</dbReference>
<accession>A0ABR3PFU1</accession>
<dbReference type="SMART" id="SM00369">
    <property type="entry name" value="LRR_TYP"/>
    <property type="match status" value="2"/>
</dbReference>
<protein>
    <submittedName>
        <fullName evidence="4">Uncharacterized protein</fullName>
    </submittedName>
</protein>
<proteinExistence type="predicted"/>
<evidence type="ECO:0000256" key="1">
    <source>
        <dbReference type="ARBA" id="ARBA00022614"/>
    </source>
</evidence>
<dbReference type="GeneID" id="95977598"/>
<feature type="region of interest" description="Disordered" evidence="3">
    <location>
        <begin position="390"/>
        <end position="411"/>
    </location>
</feature>
<dbReference type="PANTHER" id="PTHR48051">
    <property type="match status" value="1"/>
</dbReference>
<gene>
    <name evidence="4" type="ORF">AAFC00_003898</name>
</gene>
<keyword evidence="5" id="KW-1185">Reference proteome</keyword>
<name>A0ABR3PFU1_9PEZI</name>
<feature type="compositionally biased region" description="Low complexity" evidence="3">
    <location>
        <begin position="395"/>
        <end position="408"/>
    </location>
</feature>
<feature type="compositionally biased region" description="Pro residues" evidence="3">
    <location>
        <begin position="19"/>
        <end position="28"/>
    </location>
</feature>
<feature type="compositionally biased region" description="Pro residues" evidence="3">
    <location>
        <begin position="1"/>
        <end position="10"/>
    </location>
</feature>
<dbReference type="InterPro" id="IPR001611">
    <property type="entry name" value="Leu-rich_rpt"/>
</dbReference>
<dbReference type="InterPro" id="IPR050216">
    <property type="entry name" value="LRR_domain-containing"/>
</dbReference>
<evidence type="ECO:0000313" key="5">
    <source>
        <dbReference type="Proteomes" id="UP001562354"/>
    </source>
</evidence>
<evidence type="ECO:0000256" key="2">
    <source>
        <dbReference type="ARBA" id="ARBA00022737"/>
    </source>
</evidence>
<dbReference type="PANTHER" id="PTHR48051:SF1">
    <property type="entry name" value="RAS SUPPRESSOR PROTEIN 1"/>
    <property type="match status" value="1"/>
</dbReference>
<reference evidence="4 5" key="1">
    <citation type="submission" date="2024-07" db="EMBL/GenBank/DDBJ databases">
        <title>Draft sequence of the Neodothiora populina.</title>
        <authorList>
            <person name="Drown D.D."/>
            <person name="Schuette U.S."/>
            <person name="Buechlein A.B."/>
            <person name="Rusch D.R."/>
            <person name="Winton L.W."/>
            <person name="Adams G.A."/>
        </authorList>
    </citation>
    <scope>NUCLEOTIDE SEQUENCE [LARGE SCALE GENOMIC DNA]</scope>
    <source>
        <strain evidence="4 5">CPC 39397</strain>
    </source>
</reference>
<evidence type="ECO:0000313" key="4">
    <source>
        <dbReference type="EMBL" id="KAL1304994.1"/>
    </source>
</evidence>